<dbReference type="Proteomes" id="UP000435357">
    <property type="component" value="Unassembled WGS sequence"/>
</dbReference>
<proteinExistence type="predicted"/>
<dbReference type="AlphaFoldDB" id="A0A6N6M9C2"/>
<dbReference type="RefSeq" id="WP_151166409.1">
    <property type="nucleotide sequence ID" value="NZ_WACR01000002.1"/>
</dbReference>
<accession>A0A6N6M9C2</accession>
<evidence type="ECO:0008006" key="3">
    <source>
        <dbReference type="Google" id="ProtNLM"/>
    </source>
</evidence>
<protein>
    <recommendedName>
        <fullName evidence="3">HIRAN domain-containing protein</fullName>
    </recommendedName>
</protein>
<dbReference type="OrthoDB" id="9812156at2"/>
<organism evidence="1 2">
    <name type="scientific">Salibacter halophilus</name>
    <dbReference type="NCBI Taxonomy" id="1803916"/>
    <lineage>
        <taxon>Bacteria</taxon>
        <taxon>Pseudomonadati</taxon>
        <taxon>Bacteroidota</taxon>
        <taxon>Flavobacteriia</taxon>
        <taxon>Flavobacteriales</taxon>
        <taxon>Salibacteraceae</taxon>
        <taxon>Salibacter</taxon>
    </lineage>
</organism>
<dbReference type="Gene3D" id="3.30.70.2330">
    <property type="match status" value="1"/>
</dbReference>
<name>A0A6N6M9C2_9FLAO</name>
<reference evidence="1 2" key="1">
    <citation type="submission" date="2019-09" db="EMBL/GenBank/DDBJ databases">
        <title>Genomes of Cryomorphaceae.</title>
        <authorList>
            <person name="Bowman J.P."/>
        </authorList>
    </citation>
    <scope>NUCLEOTIDE SEQUENCE [LARGE SCALE GENOMIC DNA]</scope>
    <source>
        <strain evidence="1 2">KCTC 52047</strain>
    </source>
</reference>
<gene>
    <name evidence="1" type="ORF">F3059_02725</name>
</gene>
<keyword evidence="2" id="KW-1185">Reference proteome</keyword>
<sequence>MRQVKSTIQNWFRSEPVQQAIVFNGALCGIKRYDLPVIYHHLREGVDLTLRVEQNNSIAAYFKNFKIGYIPFSEHRTIKAMLERGFSVSCRVSRVVREKYLPTQSLEIQITA</sequence>
<evidence type="ECO:0000313" key="1">
    <source>
        <dbReference type="EMBL" id="KAB1065585.1"/>
    </source>
</evidence>
<dbReference type="EMBL" id="WACR01000002">
    <property type="protein sequence ID" value="KAB1065585.1"/>
    <property type="molecule type" value="Genomic_DNA"/>
</dbReference>
<comment type="caution">
    <text evidence="1">The sequence shown here is derived from an EMBL/GenBank/DDBJ whole genome shotgun (WGS) entry which is preliminary data.</text>
</comment>
<evidence type="ECO:0000313" key="2">
    <source>
        <dbReference type="Proteomes" id="UP000435357"/>
    </source>
</evidence>